<dbReference type="EMBL" id="MLHH01000003">
    <property type="protein sequence ID" value="OOF37661.1"/>
    <property type="molecule type" value="Genomic_DNA"/>
</dbReference>
<dbReference type="OrthoDB" id="5690111at2"/>
<organism evidence="1 2">
    <name type="scientific">Rodentibacter heidelbergensis</name>
    <dbReference type="NCBI Taxonomy" id="1908258"/>
    <lineage>
        <taxon>Bacteria</taxon>
        <taxon>Pseudomonadati</taxon>
        <taxon>Pseudomonadota</taxon>
        <taxon>Gammaproteobacteria</taxon>
        <taxon>Pasteurellales</taxon>
        <taxon>Pasteurellaceae</taxon>
        <taxon>Rodentibacter</taxon>
    </lineage>
</organism>
<evidence type="ECO:0000313" key="2">
    <source>
        <dbReference type="Proteomes" id="UP000189437"/>
    </source>
</evidence>
<dbReference type="RefSeq" id="WP_077426483.1">
    <property type="nucleotide sequence ID" value="NZ_MLHH01000003.1"/>
</dbReference>
<gene>
    <name evidence="1" type="ORF">BKK48_01665</name>
</gene>
<proteinExistence type="predicted"/>
<dbReference type="InterPro" id="IPR016767">
    <property type="entry name" value="UCP019853"/>
</dbReference>
<evidence type="ECO:0000313" key="1">
    <source>
        <dbReference type="EMBL" id="OOF37661.1"/>
    </source>
</evidence>
<reference evidence="1 2" key="1">
    <citation type="submission" date="2016-10" db="EMBL/GenBank/DDBJ databases">
        <title>Rodentibacter gen. nov. and new species.</title>
        <authorList>
            <person name="Christensen H."/>
        </authorList>
    </citation>
    <scope>NUCLEOTIDE SEQUENCE [LARGE SCALE GENOMIC DNA]</scope>
    <source>
        <strain evidence="1 2">Ac69</strain>
    </source>
</reference>
<name>A0A1V3IBV9_9PAST</name>
<dbReference type="AlphaFoldDB" id="A0A1V3IBV9"/>
<comment type="caution">
    <text evidence="1">The sequence shown here is derived from an EMBL/GenBank/DDBJ whole genome shotgun (WGS) entry which is preliminary data.</text>
</comment>
<keyword evidence="2" id="KW-1185">Reference proteome</keyword>
<dbReference type="STRING" id="1908258.BKK48_01665"/>
<protein>
    <submittedName>
        <fullName evidence="1">Uncharacterized protein</fullName>
    </submittedName>
</protein>
<dbReference type="Proteomes" id="UP000189437">
    <property type="component" value="Unassembled WGS sequence"/>
</dbReference>
<dbReference type="PIRSF" id="PIRSF019853">
    <property type="entry name" value="UCP019853"/>
    <property type="match status" value="1"/>
</dbReference>
<sequence>MKYLCKLIRNDEYDVVVLLNNIELNCFSNIGLEHDIGDEFLAEIVAYDDFDIYISDSVNKNVRKLKGYEYLITGVLDIDNGGVDSLFFLALDELYDYAYLDKKMVDVRIVRLDIIE</sequence>
<accession>A0A1V3IBV9</accession>